<evidence type="ECO:0000313" key="1">
    <source>
        <dbReference type="Proteomes" id="UP000887566"/>
    </source>
</evidence>
<organism evidence="1 2">
    <name type="scientific">Plectus sambesii</name>
    <dbReference type="NCBI Taxonomy" id="2011161"/>
    <lineage>
        <taxon>Eukaryota</taxon>
        <taxon>Metazoa</taxon>
        <taxon>Ecdysozoa</taxon>
        <taxon>Nematoda</taxon>
        <taxon>Chromadorea</taxon>
        <taxon>Plectida</taxon>
        <taxon>Plectina</taxon>
        <taxon>Plectoidea</taxon>
        <taxon>Plectidae</taxon>
        <taxon>Plectus</taxon>
    </lineage>
</organism>
<name>A0A914WTT9_9BILA</name>
<dbReference type="Proteomes" id="UP000887566">
    <property type="component" value="Unplaced"/>
</dbReference>
<protein>
    <submittedName>
        <fullName evidence="2">Uncharacterized protein</fullName>
    </submittedName>
</protein>
<keyword evidence="1" id="KW-1185">Reference proteome</keyword>
<proteinExistence type="predicted"/>
<dbReference type="WBParaSite" id="PSAMB.scaffold536size47779.g6971.t1">
    <property type="protein sequence ID" value="PSAMB.scaffold536size47779.g6971.t1"/>
    <property type="gene ID" value="PSAMB.scaffold536size47779.g6971"/>
</dbReference>
<dbReference type="AlphaFoldDB" id="A0A914WTT9"/>
<reference evidence="2" key="1">
    <citation type="submission" date="2022-11" db="UniProtKB">
        <authorList>
            <consortium name="WormBaseParasite"/>
        </authorList>
    </citation>
    <scope>IDENTIFICATION</scope>
</reference>
<sequence length="98" mass="10914">MWMAKQLQENVTRLYIIHRLTKANTTHLARLDGTVLKKTVSCTQLKLFINKPASTAVTIIIDKSDESESEAYDSPPAKKICLSPPAKKTTLSLPLLFS</sequence>
<evidence type="ECO:0000313" key="2">
    <source>
        <dbReference type="WBParaSite" id="PSAMB.scaffold536size47779.g6971.t1"/>
    </source>
</evidence>
<accession>A0A914WTT9</accession>